<proteinExistence type="inferred from homology"/>
<keyword evidence="9" id="KW-0482">Metalloprotease</keyword>
<dbReference type="PRINTS" id="PR00765">
    <property type="entry name" value="CRBOXYPTASEA"/>
</dbReference>
<comment type="similarity">
    <text evidence="2 13">Belongs to the peptidase M14 family.</text>
</comment>
<organism evidence="17 18">
    <name type="scientific">Steinernema glaseri</name>
    <dbReference type="NCBI Taxonomy" id="37863"/>
    <lineage>
        <taxon>Eukaryota</taxon>
        <taxon>Metazoa</taxon>
        <taxon>Ecdysozoa</taxon>
        <taxon>Nematoda</taxon>
        <taxon>Chromadorea</taxon>
        <taxon>Rhabditida</taxon>
        <taxon>Tylenchina</taxon>
        <taxon>Panagrolaimomorpha</taxon>
        <taxon>Strongyloidoidea</taxon>
        <taxon>Steinernematidae</taxon>
        <taxon>Steinernema</taxon>
    </lineage>
</organism>
<feature type="signal peptide" evidence="14">
    <location>
        <begin position="1"/>
        <end position="18"/>
    </location>
</feature>
<evidence type="ECO:0000259" key="16">
    <source>
        <dbReference type="PROSITE" id="PS52035"/>
    </source>
</evidence>
<dbReference type="InterPro" id="IPR003146">
    <property type="entry name" value="M14A_act_pep"/>
</dbReference>
<feature type="active site" description="Proton donor/acceptor" evidence="13">
    <location>
        <position position="404"/>
    </location>
</feature>
<dbReference type="InterPro" id="IPR003582">
    <property type="entry name" value="ShKT_dom"/>
</dbReference>
<evidence type="ECO:0000259" key="15">
    <source>
        <dbReference type="PROSITE" id="PS51670"/>
    </source>
</evidence>
<keyword evidence="3" id="KW-0121">Carboxypeptidase</keyword>
<keyword evidence="4" id="KW-0645">Protease</keyword>
<dbReference type="FunFam" id="3.30.70.340:FF:000002">
    <property type="entry name" value="Carboxypeptidase A"/>
    <property type="match status" value="1"/>
</dbReference>
<evidence type="ECO:0000313" key="17">
    <source>
        <dbReference type="Proteomes" id="UP000095287"/>
    </source>
</evidence>
<dbReference type="InterPro" id="IPR057247">
    <property type="entry name" value="CARBOXYPEPT_ZN_2"/>
</dbReference>
<dbReference type="GO" id="GO:0008270">
    <property type="term" value="F:zinc ion binding"/>
    <property type="evidence" value="ECO:0007669"/>
    <property type="project" value="InterPro"/>
</dbReference>
<dbReference type="PANTHER" id="PTHR11705:SF149">
    <property type="entry name" value="SHKT DOMAIN-CONTAINING PROTEIN"/>
    <property type="match status" value="1"/>
</dbReference>
<dbReference type="GO" id="GO:0005615">
    <property type="term" value="C:extracellular space"/>
    <property type="evidence" value="ECO:0007669"/>
    <property type="project" value="TreeGrafter"/>
</dbReference>
<dbReference type="InterPro" id="IPR036990">
    <property type="entry name" value="M14A-like_propep"/>
</dbReference>
<dbReference type="Pfam" id="PF00246">
    <property type="entry name" value="Peptidase_M14"/>
    <property type="match status" value="1"/>
</dbReference>
<evidence type="ECO:0000256" key="7">
    <source>
        <dbReference type="ARBA" id="ARBA00022801"/>
    </source>
</evidence>
<evidence type="ECO:0000313" key="18">
    <source>
        <dbReference type="WBParaSite" id="L893_g4013.t1"/>
    </source>
</evidence>
<dbReference type="Pfam" id="PF02244">
    <property type="entry name" value="Propep_M14"/>
    <property type="match status" value="1"/>
</dbReference>
<comment type="caution">
    <text evidence="12">Lacks conserved residue(s) required for the propagation of feature annotation.</text>
</comment>
<keyword evidence="5" id="KW-0479">Metal-binding</keyword>
<evidence type="ECO:0000256" key="3">
    <source>
        <dbReference type="ARBA" id="ARBA00022645"/>
    </source>
</evidence>
<dbReference type="PROSITE" id="PS52035">
    <property type="entry name" value="PEPTIDASE_M14"/>
    <property type="match status" value="1"/>
</dbReference>
<evidence type="ECO:0000256" key="13">
    <source>
        <dbReference type="PROSITE-ProRule" id="PRU01379"/>
    </source>
</evidence>
<evidence type="ECO:0000256" key="6">
    <source>
        <dbReference type="ARBA" id="ARBA00022729"/>
    </source>
</evidence>
<dbReference type="Gene3D" id="1.10.10.1940">
    <property type="match status" value="1"/>
</dbReference>
<evidence type="ECO:0000256" key="8">
    <source>
        <dbReference type="ARBA" id="ARBA00022833"/>
    </source>
</evidence>
<evidence type="ECO:0000256" key="14">
    <source>
        <dbReference type="SAM" id="SignalP"/>
    </source>
</evidence>
<dbReference type="PANTHER" id="PTHR11705">
    <property type="entry name" value="PROTEASE FAMILY M14 CARBOXYPEPTIDASE A,B"/>
    <property type="match status" value="1"/>
</dbReference>
<dbReference type="FunFam" id="3.40.630.10:FF:000056">
    <property type="entry name" value="Zinc carboxypeptidase"/>
    <property type="match status" value="1"/>
</dbReference>
<dbReference type="InterPro" id="IPR000834">
    <property type="entry name" value="Peptidase_M14"/>
</dbReference>
<reference evidence="18" key="1">
    <citation type="submission" date="2016-11" db="UniProtKB">
        <authorList>
            <consortium name="WormBaseParasite"/>
        </authorList>
    </citation>
    <scope>IDENTIFICATION</scope>
</reference>
<dbReference type="SMART" id="SM00631">
    <property type="entry name" value="Zn_pept"/>
    <property type="match status" value="1"/>
</dbReference>
<accession>A0A1I8ACF0</accession>
<evidence type="ECO:0000256" key="1">
    <source>
        <dbReference type="ARBA" id="ARBA00001947"/>
    </source>
</evidence>
<evidence type="ECO:0000256" key="5">
    <source>
        <dbReference type="ARBA" id="ARBA00022723"/>
    </source>
</evidence>
<dbReference type="SUPFAM" id="SSF53187">
    <property type="entry name" value="Zn-dependent exopeptidases"/>
    <property type="match status" value="1"/>
</dbReference>
<feature type="domain" description="ShKT" evidence="15">
    <location>
        <begin position="461"/>
        <end position="494"/>
    </location>
</feature>
<name>A0A1I8ACF0_9BILA</name>
<dbReference type="Gene3D" id="3.30.70.340">
    <property type="entry name" value="Metallocarboxypeptidase-like"/>
    <property type="match status" value="1"/>
</dbReference>
<dbReference type="Proteomes" id="UP000095287">
    <property type="component" value="Unplaced"/>
</dbReference>
<feature type="domain" description="Peptidase M14" evidence="16">
    <location>
        <begin position="124"/>
        <end position="440"/>
    </location>
</feature>
<sequence length="494" mass="56281">MRTFDLLVLVAIVAAVNSKVYTVLRITPQTQEQVDFLKEEHLKNSKLDFWKEATTIGEQVHVMVRDTLAVDFVKLLDRRNFTHEVMIEDVEKVIKKREEEAERRRSLKVYRDSPRDHVRFNLARYHSFADMINYLNALAVNFPDRVHVMPIGTTHEGRQIPLIKIGTRSRANKPAIWIDGGIHAREWVSPAAVLFMIDQLVGEYHNLPMIKNLVDSLDWYIVPLLNPDGYEFSRSSTDPETRLWRKNRSPPICKQTPTGLFTAPRTECCQGVDLNRNFDWFFGEVGAATDPCSEVFNGASAFSEPETAAVRDFISARTNTIKTFMTFHSYSQILMYPFGHAVRTYPNDVQDLRSTAMRAAQALKNVYGTNYVVGTGADTLYPASGGSEDWAKGKMGLKYSFLFELRPEENVWDGFLLAENQILPTARETWEAVKVIAQQTLNTFGSRQEPGEQVPFATRHCADLDSLCPYWAQNGACQAWPSMRDRCPKICGFC</sequence>
<keyword evidence="10" id="KW-1015">Disulfide bond</keyword>
<evidence type="ECO:0000256" key="10">
    <source>
        <dbReference type="ARBA" id="ARBA00023157"/>
    </source>
</evidence>
<protein>
    <recommendedName>
        <fullName evidence="11">Zinc carboxypeptidase A 1</fullName>
    </recommendedName>
</protein>
<dbReference type="WBParaSite" id="L893_g4013.t1">
    <property type="protein sequence ID" value="L893_g4013.t1"/>
    <property type="gene ID" value="L893_g4013"/>
</dbReference>
<dbReference type="PROSITE" id="PS51670">
    <property type="entry name" value="SHKT"/>
    <property type="match status" value="1"/>
</dbReference>
<evidence type="ECO:0000256" key="9">
    <source>
        <dbReference type="ARBA" id="ARBA00023049"/>
    </source>
</evidence>
<evidence type="ECO:0000256" key="12">
    <source>
        <dbReference type="PROSITE-ProRule" id="PRU01005"/>
    </source>
</evidence>
<comment type="cofactor">
    <cofactor evidence="1">
        <name>Zn(2+)</name>
        <dbReference type="ChEBI" id="CHEBI:29105"/>
    </cofactor>
</comment>
<dbReference type="CDD" id="cd03860">
    <property type="entry name" value="M14_CP_A-B_like"/>
    <property type="match status" value="1"/>
</dbReference>
<keyword evidence="7" id="KW-0378">Hydrolase</keyword>
<dbReference type="SUPFAM" id="SSF54897">
    <property type="entry name" value="Protease propeptides/inhibitors"/>
    <property type="match status" value="1"/>
</dbReference>
<feature type="chain" id="PRO_5009314542" description="Zinc carboxypeptidase A 1" evidence="14">
    <location>
        <begin position="19"/>
        <end position="494"/>
    </location>
</feature>
<dbReference type="GO" id="GO:0004181">
    <property type="term" value="F:metallocarboxypeptidase activity"/>
    <property type="evidence" value="ECO:0007669"/>
    <property type="project" value="InterPro"/>
</dbReference>
<dbReference type="Pfam" id="PF01549">
    <property type="entry name" value="ShK"/>
    <property type="match status" value="1"/>
</dbReference>
<dbReference type="Gene3D" id="3.40.630.10">
    <property type="entry name" value="Zn peptidases"/>
    <property type="match status" value="1"/>
</dbReference>
<dbReference type="PROSITE" id="PS00132">
    <property type="entry name" value="CARBOXYPEPT_ZN_1"/>
    <property type="match status" value="1"/>
</dbReference>
<evidence type="ECO:0000256" key="4">
    <source>
        <dbReference type="ARBA" id="ARBA00022670"/>
    </source>
</evidence>
<evidence type="ECO:0000256" key="2">
    <source>
        <dbReference type="ARBA" id="ARBA00005988"/>
    </source>
</evidence>
<dbReference type="GO" id="GO:0006508">
    <property type="term" value="P:proteolysis"/>
    <property type="evidence" value="ECO:0007669"/>
    <property type="project" value="UniProtKB-KW"/>
</dbReference>
<dbReference type="InterPro" id="IPR057246">
    <property type="entry name" value="CARBOXYPEPT_ZN_1"/>
</dbReference>
<keyword evidence="8" id="KW-0862">Zinc</keyword>
<dbReference type="PROSITE" id="PS00133">
    <property type="entry name" value="CARBOXYPEPT_ZN_2"/>
    <property type="match status" value="1"/>
</dbReference>
<evidence type="ECO:0000256" key="11">
    <source>
        <dbReference type="ARBA" id="ARBA00069039"/>
    </source>
</evidence>
<keyword evidence="6 14" id="KW-0732">Signal</keyword>
<keyword evidence="17" id="KW-1185">Reference proteome</keyword>
<dbReference type="AlphaFoldDB" id="A0A1I8ACF0"/>